<feature type="signal peptide" evidence="8">
    <location>
        <begin position="1"/>
        <end position="24"/>
    </location>
</feature>
<evidence type="ECO:0000256" key="6">
    <source>
        <dbReference type="SAM" id="Coils"/>
    </source>
</evidence>
<accession>A0A8J7W2V7</accession>
<dbReference type="RefSeq" id="WP_227019508.1">
    <property type="nucleotide sequence ID" value="NZ_JAGSND010000012.1"/>
</dbReference>
<keyword evidence="2" id="KW-1134">Transmembrane beta strand</keyword>
<organism evidence="9 10">
    <name type="scientific">Sinanaerobacter chloroacetimidivorans</name>
    <dbReference type="NCBI Taxonomy" id="2818044"/>
    <lineage>
        <taxon>Bacteria</taxon>
        <taxon>Bacillati</taxon>
        <taxon>Bacillota</taxon>
        <taxon>Clostridia</taxon>
        <taxon>Peptostreptococcales</taxon>
        <taxon>Anaerovoracaceae</taxon>
        <taxon>Sinanaerobacter</taxon>
    </lineage>
</organism>
<reference evidence="9" key="1">
    <citation type="submission" date="2021-04" db="EMBL/GenBank/DDBJ databases">
        <title>Sinoanaerobacter chloroacetimidivorans sp. nov., an obligate anaerobic bacterium isolated from anaerobic sludge.</title>
        <authorList>
            <person name="Bao Y."/>
        </authorList>
    </citation>
    <scope>NUCLEOTIDE SEQUENCE</scope>
    <source>
        <strain evidence="9">BAD-6</strain>
    </source>
</reference>
<dbReference type="PANTHER" id="PTHR30026:SF20">
    <property type="entry name" value="OUTER MEMBRANE PROTEIN TOLC"/>
    <property type="match status" value="1"/>
</dbReference>
<evidence type="ECO:0000313" key="10">
    <source>
        <dbReference type="Proteomes" id="UP000675664"/>
    </source>
</evidence>
<evidence type="ECO:0000313" key="9">
    <source>
        <dbReference type="EMBL" id="MBR0599376.1"/>
    </source>
</evidence>
<evidence type="ECO:0000256" key="1">
    <source>
        <dbReference type="ARBA" id="ARBA00004442"/>
    </source>
</evidence>
<dbReference type="GO" id="GO:0009279">
    <property type="term" value="C:cell outer membrane"/>
    <property type="evidence" value="ECO:0007669"/>
    <property type="project" value="UniProtKB-SubCell"/>
</dbReference>
<gene>
    <name evidence="9" type="ORF">KCX82_15930</name>
</gene>
<dbReference type="GO" id="GO:0015562">
    <property type="term" value="F:efflux transmembrane transporter activity"/>
    <property type="evidence" value="ECO:0007669"/>
    <property type="project" value="InterPro"/>
</dbReference>
<keyword evidence="5" id="KW-0998">Cell outer membrane</keyword>
<dbReference type="GO" id="GO:1990281">
    <property type="term" value="C:efflux pump complex"/>
    <property type="evidence" value="ECO:0007669"/>
    <property type="project" value="TreeGrafter"/>
</dbReference>
<keyword evidence="4" id="KW-0472">Membrane</keyword>
<evidence type="ECO:0000256" key="5">
    <source>
        <dbReference type="ARBA" id="ARBA00023237"/>
    </source>
</evidence>
<dbReference type="Proteomes" id="UP000675664">
    <property type="component" value="Unassembled WGS sequence"/>
</dbReference>
<dbReference type="EMBL" id="JAGSND010000012">
    <property type="protein sequence ID" value="MBR0599376.1"/>
    <property type="molecule type" value="Genomic_DNA"/>
</dbReference>
<dbReference type="SUPFAM" id="SSF56954">
    <property type="entry name" value="Outer membrane efflux proteins (OEP)"/>
    <property type="match status" value="1"/>
</dbReference>
<comment type="caution">
    <text evidence="9">The sequence shown here is derived from an EMBL/GenBank/DDBJ whole genome shotgun (WGS) entry which is preliminary data.</text>
</comment>
<feature type="region of interest" description="Disordered" evidence="7">
    <location>
        <begin position="30"/>
        <end position="60"/>
    </location>
</feature>
<reference evidence="9" key="2">
    <citation type="submission" date="2021-04" db="EMBL/GenBank/DDBJ databases">
        <authorList>
            <person name="Liu J."/>
        </authorList>
    </citation>
    <scope>NUCLEOTIDE SEQUENCE</scope>
    <source>
        <strain evidence="9">BAD-6</strain>
    </source>
</reference>
<keyword evidence="8" id="KW-0732">Signal</keyword>
<feature type="coiled-coil region" evidence="6">
    <location>
        <begin position="208"/>
        <end position="266"/>
    </location>
</feature>
<proteinExistence type="predicted"/>
<dbReference type="GO" id="GO:0015288">
    <property type="term" value="F:porin activity"/>
    <property type="evidence" value="ECO:0007669"/>
    <property type="project" value="TreeGrafter"/>
</dbReference>
<keyword evidence="6" id="KW-0175">Coiled coil</keyword>
<keyword evidence="3" id="KW-0812">Transmembrane</keyword>
<feature type="chain" id="PRO_5035312340" evidence="8">
    <location>
        <begin position="25"/>
        <end position="454"/>
    </location>
</feature>
<protein>
    <submittedName>
        <fullName evidence="9">TolC family protein</fullName>
    </submittedName>
</protein>
<feature type="compositionally biased region" description="Low complexity" evidence="7">
    <location>
        <begin position="35"/>
        <end position="60"/>
    </location>
</feature>
<evidence type="ECO:0000256" key="7">
    <source>
        <dbReference type="SAM" id="MobiDB-lite"/>
    </source>
</evidence>
<dbReference type="AlphaFoldDB" id="A0A8J7W2V7"/>
<evidence type="ECO:0000256" key="8">
    <source>
        <dbReference type="SAM" id="SignalP"/>
    </source>
</evidence>
<dbReference type="InterPro" id="IPR051906">
    <property type="entry name" value="TolC-like"/>
</dbReference>
<evidence type="ECO:0000256" key="2">
    <source>
        <dbReference type="ARBA" id="ARBA00022452"/>
    </source>
</evidence>
<dbReference type="Gene3D" id="1.20.1600.10">
    <property type="entry name" value="Outer membrane efflux proteins (OEP)"/>
    <property type="match status" value="2"/>
</dbReference>
<keyword evidence="10" id="KW-1185">Reference proteome</keyword>
<name>A0A8J7W2V7_9FIRM</name>
<comment type="subcellular location">
    <subcellularLocation>
        <location evidence="1">Cell outer membrane</location>
    </subcellularLocation>
</comment>
<evidence type="ECO:0000256" key="4">
    <source>
        <dbReference type="ARBA" id="ARBA00023136"/>
    </source>
</evidence>
<evidence type="ECO:0000256" key="3">
    <source>
        <dbReference type="ARBA" id="ARBA00022692"/>
    </source>
</evidence>
<dbReference type="PANTHER" id="PTHR30026">
    <property type="entry name" value="OUTER MEMBRANE PROTEIN TOLC"/>
    <property type="match status" value="1"/>
</dbReference>
<sequence>MKSKLLCIMLAAAMISTAAVPAFAAESGSVKNQETATGSSVTTAANSASTTTDTANSVSTTTDTAITAGTTTEEGITVKEPLKKLSLNEALKIMTTTGTRAETANLNKQSDMAVAKGYSEKYSDIKKALNDIDYLESLPLPYQQAALAQLGASSIVELAYDAQVAGATENNKKIMALRRNFANNNTENNYQADLNQIRQDTINIYNTVLLAEDNYKIAKDNLKAQQRNLQNVLAKKEVGLLTKKDVLQAQSALTDAEKEVRAAKTKMEYARMSFNYLLGYHVLQEVEFTDKLTESTGAAIDTEKAVKNALDNRNEIRGADFAKDIYKILFDDIAAYPKTSATYLNAQIKYLNAEKTAKDARVQIEIDIRNKAAEVADKKAALDAARSLQSYAQEGLRLITLTNEEGLSTVEELLTAQVNLYKANLNVAKATSEYNLALEAYLNAQGVGTMRIPL</sequence>